<evidence type="ECO:0000256" key="1">
    <source>
        <dbReference type="SAM" id="MobiDB-lite"/>
    </source>
</evidence>
<reference evidence="2" key="1">
    <citation type="journal article" date="2021" name="G3 (Bethesda)">
        <title>Genome and transcriptome analysis of the beet armyworm Spodoptera exigua reveals targets for pest control. .</title>
        <authorList>
            <person name="Simon S."/>
            <person name="Breeschoten T."/>
            <person name="Jansen H.J."/>
            <person name="Dirks R.P."/>
            <person name="Schranz M.E."/>
            <person name="Ros V.I.D."/>
        </authorList>
    </citation>
    <scope>NUCLEOTIDE SEQUENCE</scope>
    <source>
        <strain evidence="2">TB_SE_WUR_2020</strain>
    </source>
</reference>
<evidence type="ECO:0000313" key="3">
    <source>
        <dbReference type="Proteomes" id="UP000814243"/>
    </source>
</evidence>
<dbReference type="Proteomes" id="UP000814243">
    <property type="component" value="Unassembled WGS sequence"/>
</dbReference>
<feature type="compositionally biased region" description="Polar residues" evidence="1">
    <location>
        <begin position="481"/>
        <end position="531"/>
    </location>
</feature>
<feature type="compositionally biased region" description="Polar residues" evidence="1">
    <location>
        <begin position="600"/>
        <end position="620"/>
    </location>
</feature>
<organism evidence="2 3">
    <name type="scientific">Spodoptera exigua</name>
    <name type="common">Beet armyworm</name>
    <name type="synonym">Noctua fulgens</name>
    <dbReference type="NCBI Taxonomy" id="7107"/>
    <lineage>
        <taxon>Eukaryota</taxon>
        <taxon>Metazoa</taxon>
        <taxon>Ecdysozoa</taxon>
        <taxon>Arthropoda</taxon>
        <taxon>Hexapoda</taxon>
        <taxon>Insecta</taxon>
        <taxon>Pterygota</taxon>
        <taxon>Neoptera</taxon>
        <taxon>Endopterygota</taxon>
        <taxon>Lepidoptera</taxon>
        <taxon>Glossata</taxon>
        <taxon>Ditrysia</taxon>
        <taxon>Noctuoidea</taxon>
        <taxon>Noctuidae</taxon>
        <taxon>Amphipyrinae</taxon>
        <taxon>Spodoptera</taxon>
    </lineage>
</organism>
<dbReference type="OrthoDB" id="10596721at2759"/>
<accession>A0A922SQN2</accession>
<feature type="compositionally biased region" description="Polar residues" evidence="1">
    <location>
        <begin position="753"/>
        <end position="762"/>
    </location>
</feature>
<dbReference type="AlphaFoldDB" id="A0A922SQN2"/>
<feature type="compositionally biased region" description="Basic and acidic residues" evidence="1">
    <location>
        <begin position="441"/>
        <end position="465"/>
    </location>
</feature>
<gene>
    <name evidence="2" type="ORF">HF086_005609</name>
</gene>
<feature type="region of interest" description="Disordered" evidence="1">
    <location>
        <begin position="427"/>
        <end position="547"/>
    </location>
</feature>
<feature type="region of interest" description="Disordered" evidence="1">
    <location>
        <begin position="567"/>
        <end position="682"/>
    </location>
</feature>
<protein>
    <submittedName>
        <fullName evidence="2">Uncharacterized protein</fullName>
    </submittedName>
</protein>
<feature type="compositionally biased region" description="Polar residues" evidence="1">
    <location>
        <begin position="306"/>
        <end position="325"/>
    </location>
</feature>
<proteinExistence type="predicted"/>
<feature type="compositionally biased region" description="Basic and acidic residues" evidence="1">
    <location>
        <begin position="84"/>
        <end position="94"/>
    </location>
</feature>
<feature type="region of interest" description="Disordered" evidence="1">
    <location>
        <begin position="747"/>
        <end position="767"/>
    </location>
</feature>
<name>A0A922SQN2_SPOEX</name>
<feature type="region of interest" description="Disordered" evidence="1">
    <location>
        <begin position="306"/>
        <end position="327"/>
    </location>
</feature>
<comment type="caution">
    <text evidence="2">The sequence shown here is derived from an EMBL/GenBank/DDBJ whole genome shotgun (WGS) entry which is preliminary data.</text>
</comment>
<feature type="compositionally biased region" description="Polar residues" evidence="1">
    <location>
        <begin position="632"/>
        <end position="682"/>
    </location>
</feature>
<dbReference type="EMBL" id="JACEFF010000057">
    <property type="protein sequence ID" value="KAH9645064.1"/>
    <property type="molecule type" value="Genomic_DNA"/>
</dbReference>
<feature type="region of interest" description="Disordered" evidence="1">
    <location>
        <begin position="36"/>
        <end position="98"/>
    </location>
</feature>
<feature type="compositionally biased region" description="Polar residues" evidence="1">
    <location>
        <begin position="51"/>
        <end position="63"/>
    </location>
</feature>
<evidence type="ECO:0000313" key="2">
    <source>
        <dbReference type="EMBL" id="KAH9645064.1"/>
    </source>
</evidence>
<feature type="compositionally biased region" description="Polar residues" evidence="1">
    <location>
        <begin position="427"/>
        <end position="439"/>
    </location>
</feature>
<sequence>MSGIQEDFPNFTAEPKNVDDKKVNYENVAIILNNNHTKPYEDQNGIPPGKTNVTDISNVTTGKELQADFSGKKEASISQQPRPINDDESFRDNSNDSGIDHINNINTLLDAFNAKDLNGVQNVKDNELKNIDTAEISGNEGQNIIQNSVKNEDMDHELSDDEKFKALDFSDSDFPDSPEIEKSEMLIQKPVISENPLSDSEQENSSDSEKFTPFVLRKKRTKPISRVTVDLNTLPTRISTRYRKPHIENVTAKILKPTYLTEQEPLINKDILSENIRRLKVYNELKATKGSIGNEVVLKKTNENISLHKTGNGNNKTVSKANSGTKMPMGNIDASDKHQQQNKTEIENPNSKLATTNVTKITRSNSKTSTLKPFELACTRFQLEINASINKNRSVYKTPEKERSRSPELVSELKIPHDSWKRVLKPSETSTLASNSYISEATRDGRKDTTDRRKVLEDTSKKDSTDSNSVVTRSRLKDSHVQVSTSSDPAATPRRAQTLNTPKKSPTQLSKPSTAILTRNRAHQSVTTISRPQEPPKQASKSSVLEPLTQDAIYPKIVLSRLDDHQKPGSALSVSVVTRSRQKDSLKEVSTPPGAVVTQVKPSGSPKQKSTFSNSVTTRSKSQEPIKKIPNPQKTVVPSRLQKTSVRRSQQQKSRITASKSTNTTVIQRTQQESKSPKVTQMKPQNIVVVSPKTVTRSRLEKTVDTQIRPHNNAVITQRRPHTNAVVTQRRPQKTQDKHESVVTRVTRESKPQVISSGLQTPKDTRRKTQKAVITQNESQQLPPIKTSNLLKVESIKSQSKKIINNSVMEASKTNLRSRSCRQTAVSNIIDSARSRSSHRLKRCLQCSDASSSKRTRLATKTTPRCG</sequence>